<comment type="caution">
    <text evidence="2">The sequence shown here is derived from an EMBL/GenBank/DDBJ whole genome shotgun (WGS) entry which is preliminary data.</text>
</comment>
<dbReference type="GO" id="GO:0016757">
    <property type="term" value="F:glycosyltransferase activity"/>
    <property type="evidence" value="ECO:0007669"/>
    <property type="project" value="TreeGrafter"/>
</dbReference>
<sequence>MLSIAYICFFENGRISGPSNSMSSLAKYSSLNGYRSKLFSTSNNIDGNFSLNGVPVFSFSDFISEVSSFDIVVMSGLFDFRIYKAARLCLKNNIKYIFSPRSNLMLNALKKGSFKKKIALNTYSGYIVKHANAIHFLSEEERNNSVILNNYSFVVRNGVSGVDDLPKTRKRKENLILFVGRLDIAHKGLDLLIDSIYKIQHELREKEWRVEIYGPGSSHNVTTIIKNNRLSDLVTVMPPIVGNEKFELYNKAKIFVHPSRYEGQPQAVIEAMSQGAIPALTIGTNMQSYVSNILSCSEFSIEEYNETLKLALDLVNDKENFFEVENIASNNFNWNEVSRDFLVELDRLNRS</sequence>
<evidence type="ECO:0000256" key="1">
    <source>
        <dbReference type="ARBA" id="ARBA00022679"/>
    </source>
</evidence>
<protein>
    <submittedName>
        <fullName evidence="2">Glycosyltransferase</fullName>
    </submittedName>
</protein>
<keyword evidence="1 2" id="KW-0808">Transferase</keyword>
<name>A0A7K0GP53_PARDI</name>
<dbReference type="SUPFAM" id="SSF53756">
    <property type="entry name" value="UDP-Glycosyltransferase/glycogen phosphorylase"/>
    <property type="match status" value="1"/>
</dbReference>
<dbReference type="Gene3D" id="3.40.50.2000">
    <property type="entry name" value="Glycogen Phosphorylase B"/>
    <property type="match status" value="2"/>
</dbReference>
<dbReference type="AlphaFoldDB" id="A0A7K0GP53"/>
<dbReference type="Pfam" id="PF13692">
    <property type="entry name" value="Glyco_trans_1_4"/>
    <property type="match status" value="1"/>
</dbReference>
<proteinExistence type="predicted"/>
<evidence type="ECO:0000313" key="2">
    <source>
        <dbReference type="EMBL" id="MRY60685.1"/>
    </source>
</evidence>
<accession>A0A7K0GP53</accession>
<dbReference type="PANTHER" id="PTHR46401:SF2">
    <property type="entry name" value="GLYCOSYLTRANSFERASE WBBK-RELATED"/>
    <property type="match status" value="1"/>
</dbReference>
<dbReference type="GO" id="GO:0009103">
    <property type="term" value="P:lipopolysaccharide biosynthetic process"/>
    <property type="evidence" value="ECO:0007669"/>
    <property type="project" value="TreeGrafter"/>
</dbReference>
<dbReference type="PANTHER" id="PTHR46401">
    <property type="entry name" value="GLYCOSYLTRANSFERASE WBBK-RELATED"/>
    <property type="match status" value="1"/>
</dbReference>
<organism evidence="2 3">
    <name type="scientific">Parabacteroides distasonis</name>
    <dbReference type="NCBI Taxonomy" id="823"/>
    <lineage>
        <taxon>Bacteria</taxon>
        <taxon>Pseudomonadati</taxon>
        <taxon>Bacteroidota</taxon>
        <taxon>Bacteroidia</taxon>
        <taxon>Bacteroidales</taxon>
        <taxon>Tannerellaceae</taxon>
        <taxon>Parabacteroides</taxon>
    </lineage>
</organism>
<evidence type="ECO:0000313" key="3">
    <source>
        <dbReference type="Proteomes" id="UP000463337"/>
    </source>
</evidence>
<dbReference type="Proteomes" id="UP000463337">
    <property type="component" value="Unassembled WGS sequence"/>
</dbReference>
<gene>
    <name evidence="2" type="ORF">GKD59_22935</name>
</gene>
<dbReference type="EMBL" id="WKLT01000085">
    <property type="protein sequence ID" value="MRY60685.1"/>
    <property type="molecule type" value="Genomic_DNA"/>
</dbReference>
<reference evidence="2 3" key="1">
    <citation type="journal article" date="2019" name="Nat. Med.">
        <title>A library of human gut bacterial isolates paired with longitudinal multiomics data enables mechanistic microbiome research.</title>
        <authorList>
            <person name="Poyet M."/>
            <person name="Groussin M."/>
            <person name="Gibbons S.M."/>
            <person name="Avila-Pacheco J."/>
            <person name="Jiang X."/>
            <person name="Kearney S.M."/>
            <person name="Perrotta A.R."/>
            <person name="Berdy B."/>
            <person name="Zhao S."/>
            <person name="Lieberman T.D."/>
            <person name="Swanson P.K."/>
            <person name="Smith M."/>
            <person name="Roesemann S."/>
            <person name="Alexander J.E."/>
            <person name="Rich S.A."/>
            <person name="Livny J."/>
            <person name="Vlamakis H."/>
            <person name="Clish C."/>
            <person name="Bullock K."/>
            <person name="Deik A."/>
            <person name="Scott J."/>
            <person name="Pierce K.A."/>
            <person name="Xavier R.J."/>
            <person name="Alm E.J."/>
        </authorList>
    </citation>
    <scope>NUCLEOTIDE SEQUENCE [LARGE SCALE GENOMIC DNA]</scope>
    <source>
        <strain evidence="2 3">BIOML-A41</strain>
    </source>
</reference>